<keyword evidence="7" id="KW-0812">Transmembrane</keyword>
<dbReference type="Gene3D" id="1.10.287.950">
    <property type="entry name" value="Methyl-accepting chemotaxis protein"/>
    <property type="match status" value="1"/>
</dbReference>
<organism evidence="9 10">
    <name type="scientific">Azonexus fungiphilus</name>
    <dbReference type="NCBI Taxonomy" id="146940"/>
    <lineage>
        <taxon>Bacteria</taxon>
        <taxon>Pseudomonadati</taxon>
        <taxon>Pseudomonadota</taxon>
        <taxon>Betaproteobacteria</taxon>
        <taxon>Rhodocyclales</taxon>
        <taxon>Azonexaceae</taxon>
        <taxon>Azonexus</taxon>
    </lineage>
</organism>
<dbReference type="Pfam" id="PF00015">
    <property type="entry name" value="MCPsignal"/>
    <property type="match status" value="1"/>
</dbReference>
<dbReference type="InterPro" id="IPR024478">
    <property type="entry name" value="HlyB_4HB_MCP"/>
</dbReference>
<dbReference type="Proteomes" id="UP000270626">
    <property type="component" value="Unassembled WGS sequence"/>
</dbReference>
<accession>A0A495WCA0</accession>
<feature type="coiled-coil region" evidence="5">
    <location>
        <begin position="452"/>
        <end position="479"/>
    </location>
</feature>
<dbReference type="GO" id="GO:0004888">
    <property type="term" value="F:transmembrane signaling receptor activity"/>
    <property type="evidence" value="ECO:0007669"/>
    <property type="project" value="TreeGrafter"/>
</dbReference>
<feature type="region of interest" description="Disordered" evidence="6">
    <location>
        <begin position="281"/>
        <end position="318"/>
    </location>
</feature>
<dbReference type="FunFam" id="1.10.287.950:FF:000001">
    <property type="entry name" value="Methyl-accepting chemotaxis sensory transducer"/>
    <property type="match status" value="1"/>
</dbReference>
<dbReference type="GO" id="GO:0007165">
    <property type="term" value="P:signal transduction"/>
    <property type="evidence" value="ECO:0007669"/>
    <property type="project" value="UniProtKB-KW"/>
</dbReference>
<evidence type="ECO:0000256" key="1">
    <source>
        <dbReference type="ARBA" id="ARBA00004370"/>
    </source>
</evidence>
<evidence type="ECO:0000256" key="4">
    <source>
        <dbReference type="PROSITE-ProRule" id="PRU00284"/>
    </source>
</evidence>
<keyword evidence="7" id="KW-1133">Transmembrane helix</keyword>
<dbReference type="PROSITE" id="PS50111">
    <property type="entry name" value="CHEMOTAXIS_TRANSDUC_2"/>
    <property type="match status" value="1"/>
</dbReference>
<evidence type="ECO:0000256" key="6">
    <source>
        <dbReference type="SAM" id="MobiDB-lite"/>
    </source>
</evidence>
<keyword evidence="2" id="KW-0145">Chemotaxis</keyword>
<evidence type="ECO:0000256" key="3">
    <source>
        <dbReference type="ARBA" id="ARBA00029447"/>
    </source>
</evidence>
<proteinExistence type="inferred from homology"/>
<evidence type="ECO:0000313" key="10">
    <source>
        <dbReference type="Proteomes" id="UP000270626"/>
    </source>
</evidence>
<reference evidence="9 10" key="1">
    <citation type="submission" date="2018-10" db="EMBL/GenBank/DDBJ databases">
        <title>Genomic Encyclopedia of Type Strains, Phase IV (KMG-IV): sequencing the most valuable type-strain genomes for metagenomic binning, comparative biology and taxonomic classification.</title>
        <authorList>
            <person name="Goeker M."/>
        </authorList>
    </citation>
    <scope>NUCLEOTIDE SEQUENCE [LARGE SCALE GENOMIC DNA]</scope>
    <source>
        <strain evidence="9 10">DSM 23841</strain>
    </source>
</reference>
<dbReference type="OrthoDB" id="9806477at2"/>
<dbReference type="EMBL" id="RBXP01000014">
    <property type="protein sequence ID" value="RKT58830.1"/>
    <property type="molecule type" value="Genomic_DNA"/>
</dbReference>
<dbReference type="Pfam" id="PF12729">
    <property type="entry name" value="4HB_MCP_1"/>
    <property type="match status" value="1"/>
</dbReference>
<sequence>MTVTKKMLFLVLSAALGIVLLAALGLTQMNRVFDSANYGNANTVPSLIAIDHAFAPMAAMRTQLWQHIAASDDKVMAGIEERMNSYRKDIDEALKVYETLLSDDKDRSLLAADRAALADFDQLREKVLILSRANKMEEARDLVIANQRVMSRMWDAFEEHRQYNAELGKKAAEEALTTETNATWISVITGLITLVAVSLIGLLITRSLMRQLGGEPDYAANVLRSMAEGDLTVRVDTKPGDSSSLLFNLRNMAERLTATIAEVRATAESLASASEEVSATAQSLSQSSSEQAASVEETSASMEEMAASVTQNSDNAKLTDGMASKAAKEAVEGGEAVRSTVTAMKSIADKIGIVDDIAYQTNLLALNAAIEAARAGEHGKGFAVVAAEVRKLAERSQIAAQEISETAKSSVALAERAGDLFEVIIPTITKTSDLVQEITSASDEQSSGVGQINAAMAQLSQATQQNASSSEELAATAEEMSSQAESLTQVMSFFRVGNTGPRDTGSRALRQESPARGKGKAAVFSHADFVQFEG</sequence>
<keyword evidence="7" id="KW-0472">Membrane</keyword>
<feature type="domain" description="Methyl-accepting transducer" evidence="8">
    <location>
        <begin position="266"/>
        <end position="481"/>
    </location>
</feature>
<dbReference type="PANTHER" id="PTHR43531:SF11">
    <property type="entry name" value="METHYL-ACCEPTING CHEMOTAXIS PROTEIN 3"/>
    <property type="match status" value="1"/>
</dbReference>
<comment type="caution">
    <text evidence="9">The sequence shown here is derived from an EMBL/GenBank/DDBJ whole genome shotgun (WGS) entry which is preliminary data.</text>
</comment>
<dbReference type="RefSeq" id="WP_121458168.1">
    <property type="nucleotide sequence ID" value="NZ_RBXP01000014.1"/>
</dbReference>
<dbReference type="InterPro" id="IPR004089">
    <property type="entry name" value="MCPsignal_dom"/>
</dbReference>
<comment type="similarity">
    <text evidence="3">Belongs to the methyl-accepting chemotaxis (MCP) protein family.</text>
</comment>
<comment type="subcellular location">
    <subcellularLocation>
        <location evidence="1">Membrane</location>
    </subcellularLocation>
</comment>
<dbReference type="PANTHER" id="PTHR43531">
    <property type="entry name" value="PROTEIN ICFG"/>
    <property type="match status" value="1"/>
</dbReference>
<dbReference type="SUPFAM" id="SSF58104">
    <property type="entry name" value="Methyl-accepting chemotaxis protein (MCP) signaling domain"/>
    <property type="match status" value="1"/>
</dbReference>
<evidence type="ECO:0000256" key="2">
    <source>
        <dbReference type="ARBA" id="ARBA00022500"/>
    </source>
</evidence>
<evidence type="ECO:0000256" key="7">
    <source>
        <dbReference type="SAM" id="Phobius"/>
    </source>
</evidence>
<gene>
    <name evidence="9" type="ORF">DFR40_1859</name>
</gene>
<dbReference type="SMART" id="SM00283">
    <property type="entry name" value="MA"/>
    <property type="match status" value="1"/>
</dbReference>
<dbReference type="InterPro" id="IPR051310">
    <property type="entry name" value="MCP_chemotaxis"/>
</dbReference>
<dbReference type="GO" id="GO:0006935">
    <property type="term" value="P:chemotaxis"/>
    <property type="evidence" value="ECO:0007669"/>
    <property type="project" value="UniProtKB-KW"/>
</dbReference>
<keyword evidence="5" id="KW-0175">Coiled coil</keyword>
<name>A0A495WCA0_9RHOO</name>
<dbReference type="AlphaFoldDB" id="A0A495WCA0"/>
<keyword evidence="10" id="KW-1185">Reference proteome</keyword>
<evidence type="ECO:0000256" key="5">
    <source>
        <dbReference type="SAM" id="Coils"/>
    </source>
</evidence>
<feature type="transmembrane region" description="Helical" evidence="7">
    <location>
        <begin position="184"/>
        <end position="204"/>
    </location>
</feature>
<dbReference type="GO" id="GO:0005886">
    <property type="term" value="C:plasma membrane"/>
    <property type="evidence" value="ECO:0007669"/>
    <property type="project" value="TreeGrafter"/>
</dbReference>
<feature type="compositionally biased region" description="Low complexity" evidence="6">
    <location>
        <begin position="281"/>
        <end position="310"/>
    </location>
</feature>
<evidence type="ECO:0000313" key="9">
    <source>
        <dbReference type="EMBL" id="RKT58830.1"/>
    </source>
</evidence>
<keyword evidence="4" id="KW-0807">Transducer</keyword>
<feature type="region of interest" description="Disordered" evidence="6">
    <location>
        <begin position="498"/>
        <end position="520"/>
    </location>
</feature>
<protein>
    <submittedName>
        <fullName evidence="9">Methyl-accepting chemotaxis protein</fullName>
    </submittedName>
</protein>
<evidence type="ECO:0000259" key="8">
    <source>
        <dbReference type="PROSITE" id="PS50111"/>
    </source>
</evidence>